<accession>A0ABT7HIP0</accession>
<comment type="caution">
    <text evidence="1">The sequence shown here is derived from an EMBL/GenBank/DDBJ whole genome shotgun (WGS) entry which is preliminary data.</text>
</comment>
<organism evidence="1 2">
    <name type="scientific">Sneathia sanguinegens</name>
    <dbReference type="NCBI Taxonomy" id="40543"/>
    <lineage>
        <taxon>Bacteria</taxon>
        <taxon>Fusobacteriati</taxon>
        <taxon>Fusobacteriota</taxon>
        <taxon>Fusobacteriia</taxon>
        <taxon>Fusobacteriales</taxon>
        <taxon>Leptotrichiaceae</taxon>
        <taxon>Sneathia</taxon>
    </lineage>
</organism>
<dbReference type="RefSeq" id="WP_285152441.1">
    <property type="nucleotide sequence ID" value="NZ_JASSPP010000001.1"/>
</dbReference>
<gene>
    <name evidence="1" type="ORF">QQA45_00635</name>
</gene>
<evidence type="ECO:0000313" key="2">
    <source>
        <dbReference type="Proteomes" id="UP001225134"/>
    </source>
</evidence>
<proteinExistence type="predicted"/>
<dbReference type="EMBL" id="JASSPP010000001">
    <property type="protein sequence ID" value="MDK9580037.1"/>
    <property type="molecule type" value="Genomic_DNA"/>
</dbReference>
<reference evidence="1 2" key="1">
    <citation type="submission" date="2023-06" db="EMBL/GenBank/DDBJ databases">
        <title>Antibody response to the Sneathia vaginalis cytopathogenic toxin A during pregnancy.</title>
        <authorList>
            <person name="Mccoy Z.T."/>
            <person name="Serrano M.G."/>
            <person name="Spaine K."/>
            <person name="Edwards D.J."/>
            <person name="Buck G.A."/>
            <person name="Jefferson K."/>
        </authorList>
    </citation>
    <scope>NUCLEOTIDE SEQUENCE [LARGE SCALE GENOMIC DNA]</scope>
    <source>
        <strain evidence="1 2">CCUG 42621</strain>
    </source>
</reference>
<name>A0ABT7HIP0_9FUSO</name>
<protein>
    <submittedName>
        <fullName evidence="1">Uncharacterized protein</fullName>
    </submittedName>
</protein>
<evidence type="ECO:0000313" key="1">
    <source>
        <dbReference type="EMBL" id="MDK9580037.1"/>
    </source>
</evidence>
<sequence>MYSDLPYPNLEIRKDKKGNYYLLDYGKIGESIFAKYNTIYLQKLKKNNCKLYSNFG</sequence>
<keyword evidence="2" id="KW-1185">Reference proteome</keyword>
<dbReference type="Proteomes" id="UP001225134">
    <property type="component" value="Unassembled WGS sequence"/>
</dbReference>